<keyword evidence="3" id="KW-1185">Reference proteome</keyword>
<dbReference type="AlphaFoldDB" id="A0AAI9TZJ0"/>
<dbReference type="Proteomes" id="UP001239213">
    <property type="component" value="Unassembled WGS sequence"/>
</dbReference>
<name>A0AAI9TZJ0_9PEZI</name>
<feature type="region of interest" description="Disordered" evidence="1">
    <location>
        <begin position="1"/>
        <end position="23"/>
    </location>
</feature>
<evidence type="ECO:0000256" key="1">
    <source>
        <dbReference type="SAM" id="MobiDB-lite"/>
    </source>
</evidence>
<evidence type="ECO:0000313" key="3">
    <source>
        <dbReference type="Proteomes" id="UP001239213"/>
    </source>
</evidence>
<evidence type="ECO:0000313" key="2">
    <source>
        <dbReference type="EMBL" id="KAK1446834.1"/>
    </source>
</evidence>
<feature type="compositionally biased region" description="Polar residues" evidence="1">
    <location>
        <begin position="1"/>
        <end position="15"/>
    </location>
</feature>
<proteinExistence type="predicted"/>
<reference evidence="2" key="1">
    <citation type="submission" date="2016-11" db="EMBL/GenBank/DDBJ databases">
        <title>The genome sequence of Colletotrichum cuscutae.</title>
        <authorList>
            <person name="Baroncelli R."/>
        </authorList>
    </citation>
    <scope>NUCLEOTIDE SEQUENCE</scope>
    <source>
        <strain evidence="2">IMI 304802</strain>
    </source>
</reference>
<protein>
    <submittedName>
        <fullName evidence="2">Uncharacterized protein</fullName>
    </submittedName>
</protein>
<gene>
    <name evidence="2" type="ORF">CCUS01_02393</name>
</gene>
<comment type="caution">
    <text evidence="2">The sequence shown here is derived from an EMBL/GenBank/DDBJ whole genome shotgun (WGS) entry which is preliminary data.</text>
</comment>
<accession>A0AAI9TZJ0</accession>
<organism evidence="2 3">
    <name type="scientific">Colletotrichum cuscutae</name>
    <dbReference type="NCBI Taxonomy" id="1209917"/>
    <lineage>
        <taxon>Eukaryota</taxon>
        <taxon>Fungi</taxon>
        <taxon>Dikarya</taxon>
        <taxon>Ascomycota</taxon>
        <taxon>Pezizomycotina</taxon>
        <taxon>Sordariomycetes</taxon>
        <taxon>Hypocreomycetidae</taxon>
        <taxon>Glomerellales</taxon>
        <taxon>Glomerellaceae</taxon>
        <taxon>Colletotrichum</taxon>
        <taxon>Colletotrichum acutatum species complex</taxon>
    </lineage>
</organism>
<dbReference type="EMBL" id="MPDP01000315">
    <property type="protein sequence ID" value="KAK1446834.1"/>
    <property type="molecule type" value="Genomic_DNA"/>
</dbReference>
<sequence length="242" mass="26940">MPGSNCKRSTTATLNHSRRVRRPHLPDTAADSALFLINGLRSYAKSSKNSKWGELNSNSIKSDSETIPIVCGECRNASTGAYLAAYSYLQFRQEDVSQIKKSASSRRSRSHIDDILRTCAVDSRKCNLLARAEDIRRSLSGNEELRRLVLRVITKLDLGGNEKLARYRTMVFVCKDQETSASQPVAVISLPFHLELPDIWNYLSALITWILSPHLVHGSVESQLVICGTNSRTQTLISSSCL</sequence>